<dbReference type="AlphaFoldDB" id="A0A9D2VYV8"/>
<proteinExistence type="predicted"/>
<comment type="caution">
    <text evidence="2">The sequence shown here is derived from an EMBL/GenBank/DDBJ whole genome shotgun (WGS) entry which is preliminary data.</text>
</comment>
<name>A0A9D2VYV8_9FIRM</name>
<reference evidence="2" key="1">
    <citation type="journal article" date="2021" name="PeerJ">
        <title>Extensive microbial diversity within the chicken gut microbiome revealed by metagenomics and culture.</title>
        <authorList>
            <person name="Gilroy R."/>
            <person name="Ravi A."/>
            <person name="Getino M."/>
            <person name="Pursley I."/>
            <person name="Horton D.L."/>
            <person name="Alikhan N.F."/>
            <person name="Baker D."/>
            <person name="Gharbi K."/>
            <person name="Hall N."/>
            <person name="Watson M."/>
            <person name="Adriaenssens E.M."/>
            <person name="Foster-Nyarko E."/>
            <person name="Jarju S."/>
            <person name="Secka A."/>
            <person name="Antonio M."/>
            <person name="Oren A."/>
            <person name="Chaudhuri R.R."/>
            <person name="La Ragione R."/>
            <person name="Hildebrand F."/>
            <person name="Pallen M.J."/>
        </authorList>
    </citation>
    <scope>NUCLEOTIDE SEQUENCE</scope>
    <source>
        <strain evidence="2">USAMLcec4-12693</strain>
    </source>
</reference>
<protein>
    <submittedName>
        <fullName evidence="2">Uncharacterized protein</fullName>
    </submittedName>
</protein>
<keyword evidence="1" id="KW-0472">Membrane</keyword>
<evidence type="ECO:0000313" key="2">
    <source>
        <dbReference type="EMBL" id="HJH50499.1"/>
    </source>
</evidence>
<keyword evidence="1" id="KW-1133">Transmembrane helix</keyword>
<dbReference type="Proteomes" id="UP000813420">
    <property type="component" value="Unassembled WGS sequence"/>
</dbReference>
<sequence>MENPFSNMQIHIGTIRNNREEIEFRLLAYKIMIQTRKFSQSPKETITASDKEKRLAAFWNKESYWENKIYSIMKRWEARHPIIGIVLCTILGGILISLVAGIALEAIMMVL</sequence>
<reference evidence="2" key="2">
    <citation type="submission" date="2021-09" db="EMBL/GenBank/DDBJ databases">
        <authorList>
            <person name="Gilroy R."/>
        </authorList>
    </citation>
    <scope>NUCLEOTIDE SEQUENCE</scope>
    <source>
        <strain evidence="2">USAMLcec4-12693</strain>
    </source>
</reference>
<organism evidence="2 3">
    <name type="scientific">Merdimonas faecis</name>
    <dbReference type="NCBI Taxonomy" id="1653435"/>
    <lineage>
        <taxon>Bacteria</taxon>
        <taxon>Bacillati</taxon>
        <taxon>Bacillota</taxon>
        <taxon>Clostridia</taxon>
        <taxon>Lachnospirales</taxon>
        <taxon>Lachnospiraceae</taxon>
        <taxon>Merdimonas</taxon>
    </lineage>
</organism>
<dbReference type="RefSeq" id="WP_277237047.1">
    <property type="nucleotide sequence ID" value="NZ_CALWFG010000008.1"/>
</dbReference>
<dbReference type="EMBL" id="DYXE01000081">
    <property type="protein sequence ID" value="HJH50499.1"/>
    <property type="molecule type" value="Genomic_DNA"/>
</dbReference>
<feature type="transmembrane region" description="Helical" evidence="1">
    <location>
        <begin position="82"/>
        <end position="104"/>
    </location>
</feature>
<accession>A0A9D2VYV8</accession>
<evidence type="ECO:0000313" key="3">
    <source>
        <dbReference type="Proteomes" id="UP000813420"/>
    </source>
</evidence>
<keyword evidence="1" id="KW-0812">Transmembrane</keyword>
<evidence type="ECO:0000256" key="1">
    <source>
        <dbReference type="SAM" id="Phobius"/>
    </source>
</evidence>
<gene>
    <name evidence="2" type="ORF">K8V39_09565</name>
</gene>